<dbReference type="AlphaFoldDB" id="A0A4R3K8Z5"/>
<organism evidence="1 2">
    <name type="scientific">Tepidibacillus fermentans</name>
    <dbReference type="NCBI Taxonomy" id="1281767"/>
    <lineage>
        <taxon>Bacteria</taxon>
        <taxon>Bacillati</taxon>
        <taxon>Bacillota</taxon>
        <taxon>Bacilli</taxon>
        <taxon>Bacillales</taxon>
        <taxon>Bacillaceae</taxon>
        <taxon>Tepidibacillus</taxon>
    </lineage>
</organism>
<gene>
    <name evidence="1" type="ORF">EDD72_12145</name>
</gene>
<dbReference type="InterPro" id="IPR024496">
    <property type="entry name" value="Spore_germ_GerPE"/>
</dbReference>
<reference evidence="1 2" key="1">
    <citation type="submission" date="2019-03" db="EMBL/GenBank/DDBJ databases">
        <title>Genomic Encyclopedia of Type Strains, Phase IV (KMG-IV): sequencing the most valuable type-strain genomes for metagenomic binning, comparative biology and taxonomic classification.</title>
        <authorList>
            <person name="Goeker M."/>
        </authorList>
    </citation>
    <scope>NUCLEOTIDE SEQUENCE [LARGE SCALE GENOMIC DNA]</scope>
    <source>
        <strain evidence="1 2">DSM 23802</strain>
    </source>
</reference>
<name>A0A4R3K8Z5_9BACI</name>
<proteinExistence type="predicted"/>
<keyword evidence="2" id="KW-1185">Reference proteome</keyword>
<protein>
    <submittedName>
        <fullName evidence="1">Spore germination protein PE</fullName>
    </submittedName>
</protein>
<dbReference type="Pfam" id="PF10970">
    <property type="entry name" value="GerPE"/>
    <property type="match status" value="1"/>
</dbReference>
<dbReference type="EMBL" id="SMAB01000021">
    <property type="protein sequence ID" value="TCS79420.1"/>
    <property type="molecule type" value="Genomic_DNA"/>
</dbReference>
<evidence type="ECO:0000313" key="2">
    <source>
        <dbReference type="Proteomes" id="UP000295788"/>
    </source>
</evidence>
<evidence type="ECO:0000313" key="1">
    <source>
        <dbReference type="EMBL" id="TCS79420.1"/>
    </source>
</evidence>
<comment type="caution">
    <text evidence="1">The sequence shown here is derived from an EMBL/GenBank/DDBJ whole genome shotgun (WGS) entry which is preliminary data.</text>
</comment>
<dbReference type="RefSeq" id="WP_132770219.1">
    <property type="nucleotide sequence ID" value="NZ_SMAB01000021.1"/>
</dbReference>
<dbReference type="Proteomes" id="UP000295788">
    <property type="component" value="Unassembled WGS sequence"/>
</dbReference>
<sequence>MVRTSVVNSIHIELILFNSVILIGDTQVLKPRSRVLAIHKGWEYLYFDDKEGEFTKYSLFSRPLPQPIIWENVDINIENKTPFIKVNHVKINGLSTAATFQVGSNMIIDNESRTKHFRQLLAQL</sequence>
<dbReference type="OrthoDB" id="2599887at2"/>
<accession>A0A4R3K8Z5</accession>